<dbReference type="PANTHER" id="PTHR45632:SF24">
    <property type="entry name" value="GALACTOSE OXIDASE"/>
    <property type="match status" value="1"/>
</dbReference>
<dbReference type="Pfam" id="PF24681">
    <property type="entry name" value="Kelch_KLHDC2_KLHL20_DRC7"/>
    <property type="match status" value="1"/>
</dbReference>
<dbReference type="InterPro" id="IPR015915">
    <property type="entry name" value="Kelch-typ_b-propeller"/>
</dbReference>
<dbReference type="SUPFAM" id="SSF50965">
    <property type="entry name" value="Galactose oxidase, central domain"/>
    <property type="match status" value="1"/>
</dbReference>
<dbReference type="EMBL" id="JAUJFL010000001">
    <property type="protein sequence ID" value="KAK2616027.1"/>
    <property type="molecule type" value="Genomic_DNA"/>
</dbReference>
<evidence type="ECO:0008006" key="3">
    <source>
        <dbReference type="Google" id="ProtNLM"/>
    </source>
</evidence>
<keyword evidence="2" id="KW-1185">Reference proteome</keyword>
<dbReference type="Proteomes" id="UP001265746">
    <property type="component" value="Unassembled WGS sequence"/>
</dbReference>
<accession>A0AAD9SUR7</accession>
<name>A0AAD9SUR7_PHOAM</name>
<dbReference type="InterPro" id="IPR011043">
    <property type="entry name" value="Gal_Oxase/kelch_b-propeller"/>
</dbReference>
<dbReference type="SMART" id="SM00612">
    <property type="entry name" value="Kelch"/>
    <property type="match status" value="5"/>
</dbReference>
<dbReference type="InterPro" id="IPR006652">
    <property type="entry name" value="Kelch_1"/>
</dbReference>
<evidence type="ECO:0000313" key="1">
    <source>
        <dbReference type="EMBL" id="KAK2616027.1"/>
    </source>
</evidence>
<dbReference type="PANTHER" id="PTHR45632">
    <property type="entry name" value="LD33804P"/>
    <property type="match status" value="1"/>
</dbReference>
<evidence type="ECO:0000313" key="2">
    <source>
        <dbReference type="Proteomes" id="UP001265746"/>
    </source>
</evidence>
<dbReference type="SUPFAM" id="SSF117281">
    <property type="entry name" value="Kelch motif"/>
    <property type="match status" value="1"/>
</dbReference>
<gene>
    <name evidence="1" type="ORF">N8I77_002746</name>
</gene>
<protein>
    <recommendedName>
        <fullName evidence="3">Galactose oxidase</fullName>
    </recommendedName>
</protein>
<sequence>MLGLANIAATDTPCTSGQWVDLASIPKPRQEHGTVAINNTTIAIVGGIVPVGNSTQTTDLLQLYDIDSNTWATASAAPYNVNHPNIAAFGKTLYLLGGLVEGALSPGISVNWVASKACHAYDVSTDIWTELPPMPNGTERGSAIVGVHEEMIYLAGGMTVLQTGYQDAVDSVIAFDTTSSEWQRLSAAAAELPESRQHAAGSVVGDTFYVVGGRRYGQLNTRDTVFKLDLANQTAGWQTSPGRMPTTRGGLNGGAVGAKFYAFGGEGNPESSTGVFNQSEVFDTEPQEWTELKPMQVPRHGTQAAAVGGLVYIPGGGLQQDGKQVVTDGTTTFQQPTSHFDAYCA</sequence>
<dbReference type="Gene3D" id="2.120.10.80">
    <property type="entry name" value="Kelch-type beta propeller"/>
    <property type="match status" value="2"/>
</dbReference>
<dbReference type="AlphaFoldDB" id="A0AAD9SUR7"/>
<organism evidence="1 2">
    <name type="scientific">Phomopsis amygdali</name>
    <name type="common">Fusicoccum amygdali</name>
    <dbReference type="NCBI Taxonomy" id="1214568"/>
    <lineage>
        <taxon>Eukaryota</taxon>
        <taxon>Fungi</taxon>
        <taxon>Dikarya</taxon>
        <taxon>Ascomycota</taxon>
        <taxon>Pezizomycotina</taxon>
        <taxon>Sordariomycetes</taxon>
        <taxon>Sordariomycetidae</taxon>
        <taxon>Diaporthales</taxon>
        <taxon>Diaporthaceae</taxon>
        <taxon>Diaporthe</taxon>
    </lineage>
</organism>
<reference evidence="1" key="1">
    <citation type="submission" date="2023-06" db="EMBL/GenBank/DDBJ databases">
        <authorList>
            <person name="Noh H."/>
        </authorList>
    </citation>
    <scope>NUCLEOTIDE SEQUENCE</scope>
    <source>
        <strain evidence="1">DUCC20226</strain>
    </source>
</reference>
<comment type="caution">
    <text evidence="1">The sequence shown here is derived from an EMBL/GenBank/DDBJ whole genome shotgun (WGS) entry which is preliminary data.</text>
</comment>
<proteinExistence type="predicted"/>